<protein>
    <recommendedName>
        <fullName evidence="8">Protein kinase domain-containing protein</fullName>
    </recommendedName>
</protein>
<name>A0AAP8MHJ9_9GAMM</name>
<dbReference type="SMART" id="SM00028">
    <property type="entry name" value="TPR"/>
    <property type="match status" value="4"/>
</dbReference>
<keyword evidence="1" id="KW-0808">Transferase</keyword>
<dbReference type="CDD" id="cd14014">
    <property type="entry name" value="STKc_PknB_like"/>
    <property type="match status" value="1"/>
</dbReference>
<dbReference type="PROSITE" id="PS00108">
    <property type="entry name" value="PROTEIN_KINASE_ST"/>
    <property type="match status" value="1"/>
</dbReference>
<dbReference type="InterPro" id="IPR008271">
    <property type="entry name" value="Ser/Thr_kinase_AS"/>
</dbReference>
<dbReference type="InterPro" id="IPR011009">
    <property type="entry name" value="Kinase-like_dom_sf"/>
</dbReference>
<dbReference type="RefSeq" id="WP_102106164.1">
    <property type="nucleotide sequence ID" value="NZ_BMYL01000005.1"/>
</dbReference>
<keyword evidence="7" id="KW-1133">Transmembrane helix</keyword>
<keyword evidence="3" id="KW-0418">Kinase</keyword>
<evidence type="ECO:0000259" key="8">
    <source>
        <dbReference type="PROSITE" id="PS50011"/>
    </source>
</evidence>
<gene>
    <name evidence="9" type="ORF">C0029_05660</name>
</gene>
<dbReference type="InterPro" id="IPR019734">
    <property type="entry name" value="TPR_rpt"/>
</dbReference>
<organism evidence="9 10">
    <name type="scientific">Halioglobus japonicus</name>
    <dbReference type="NCBI Taxonomy" id="930805"/>
    <lineage>
        <taxon>Bacteria</taxon>
        <taxon>Pseudomonadati</taxon>
        <taxon>Pseudomonadota</taxon>
        <taxon>Gammaproteobacteria</taxon>
        <taxon>Cellvibrionales</taxon>
        <taxon>Halieaceae</taxon>
        <taxon>Halioglobus</taxon>
    </lineage>
</organism>
<dbReference type="InterPro" id="IPR011990">
    <property type="entry name" value="TPR-like_helical_dom_sf"/>
</dbReference>
<keyword evidence="10" id="KW-1185">Reference proteome</keyword>
<feature type="repeat" description="TPR" evidence="5">
    <location>
        <begin position="513"/>
        <end position="546"/>
    </location>
</feature>
<evidence type="ECO:0000313" key="10">
    <source>
        <dbReference type="Proteomes" id="UP000235162"/>
    </source>
</evidence>
<feature type="binding site" evidence="6">
    <location>
        <position position="42"/>
    </location>
    <ligand>
        <name>ATP</name>
        <dbReference type="ChEBI" id="CHEBI:30616"/>
    </ligand>
</feature>
<evidence type="ECO:0000256" key="1">
    <source>
        <dbReference type="ARBA" id="ARBA00022679"/>
    </source>
</evidence>
<reference evidence="9 10" key="1">
    <citation type="submission" date="2018-01" db="EMBL/GenBank/DDBJ databases">
        <title>The draft genome sequence of Halioglobus japonicus S1-36.</title>
        <authorList>
            <person name="Du Z.-J."/>
            <person name="Shi M.-J."/>
        </authorList>
    </citation>
    <scope>NUCLEOTIDE SEQUENCE [LARGE SCALE GENOMIC DNA]</scope>
    <source>
        <strain evidence="9 10">S1-36</strain>
    </source>
</reference>
<comment type="caution">
    <text evidence="9">The sequence shown here is derived from an EMBL/GenBank/DDBJ whole genome shotgun (WGS) entry which is preliminary data.</text>
</comment>
<proteinExistence type="predicted"/>
<feature type="repeat" description="TPR" evidence="5">
    <location>
        <begin position="613"/>
        <end position="646"/>
    </location>
</feature>
<keyword evidence="7" id="KW-0812">Transmembrane</keyword>
<evidence type="ECO:0000256" key="4">
    <source>
        <dbReference type="ARBA" id="ARBA00022840"/>
    </source>
</evidence>
<sequence>MLSDRIGLVAQRYRIESTLGRGGMGEVYLADDTSLDRKVAIKYLRGDLPDGNWRDQMRDEARLLAQLSHPNIVQIHDILDEGGVPAMVMEYIDGRNLFIYLREHRTDVSQRLHWLAQISSGIAALHEAGICHRDLKMENVLIGPGKIAKVSDFGIASETADPQADVSALGNLAEAVLGDKKHELSPSIRELLQRMLEEQPDLGAAEAAHEFQLAYYASTQQETPLPDALTRQSHSSRYLFGSILVIAIAGFAYWYVLASANVTNVAVVPTTVTAAGADDREARWLRTALNQSVKQSVIDSTGLALVQFRQEELAVNTPVELLATLGADSLLVSSLDCGQHTCELSMARLEAPDASVSRQFNATVPLDSALDAVEQTMAQWPLLFPETGVEVASIASQISEEDYRAYLDIYRIHEQGGSNSVDLFANLQTVIERAPGYAPAYKLLADIGYQAFQTMAAPQYLDALEQQLGEGSRRVADPALLDTAWFELYTGRGDIAEMQRVRDQIIANNPDPAIAHYLQGRILSKDKDFPAAAQSYARALRLQPTSEHYYALARSRYFGGDATAASESLEQSLERYPNSAKALNLLALIAFEQWSLERAVNLWERSLALSDNPVVRSNLGNAYLYTEDYSTARMHFAQAYAADSQDAVLILSLADVESLLGNTERARELYTELLGRHSAGDSLVFDEAAAQAAAHMGEFERALKLVKNQTSDFQGNPMISFSNALVYTLAGQSLAALVEVDSAVSGGMSGHFFDLPWFDRLCAENRFTEIMTAAGNTGRCTGGVTSGPAP</sequence>
<dbReference type="SUPFAM" id="SSF48452">
    <property type="entry name" value="TPR-like"/>
    <property type="match status" value="1"/>
</dbReference>
<dbReference type="GO" id="GO:0004674">
    <property type="term" value="F:protein serine/threonine kinase activity"/>
    <property type="evidence" value="ECO:0007669"/>
    <property type="project" value="TreeGrafter"/>
</dbReference>
<keyword evidence="7" id="KW-0472">Membrane</keyword>
<dbReference type="PROSITE" id="PS50011">
    <property type="entry name" value="PROTEIN_KINASE_DOM"/>
    <property type="match status" value="1"/>
</dbReference>
<evidence type="ECO:0000256" key="2">
    <source>
        <dbReference type="ARBA" id="ARBA00022741"/>
    </source>
</evidence>
<dbReference type="Proteomes" id="UP000235162">
    <property type="component" value="Unassembled WGS sequence"/>
</dbReference>
<dbReference type="EMBL" id="PKUR01000001">
    <property type="protein sequence ID" value="PLW88046.1"/>
    <property type="molecule type" value="Genomic_DNA"/>
</dbReference>
<accession>A0AAP8MHJ9</accession>
<keyword evidence="5" id="KW-0802">TPR repeat</keyword>
<evidence type="ECO:0000256" key="7">
    <source>
        <dbReference type="SAM" id="Phobius"/>
    </source>
</evidence>
<evidence type="ECO:0000256" key="6">
    <source>
        <dbReference type="PROSITE-ProRule" id="PRU10141"/>
    </source>
</evidence>
<feature type="domain" description="Protein kinase" evidence="8">
    <location>
        <begin position="13"/>
        <end position="298"/>
    </location>
</feature>
<dbReference type="PROSITE" id="PS50005">
    <property type="entry name" value="TPR"/>
    <property type="match status" value="2"/>
</dbReference>
<dbReference type="PROSITE" id="PS00107">
    <property type="entry name" value="PROTEIN_KINASE_ATP"/>
    <property type="match status" value="1"/>
</dbReference>
<dbReference type="SMART" id="SM00220">
    <property type="entry name" value="S_TKc"/>
    <property type="match status" value="1"/>
</dbReference>
<dbReference type="PANTHER" id="PTHR43289">
    <property type="entry name" value="MITOGEN-ACTIVATED PROTEIN KINASE KINASE KINASE 20-RELATED"/>
    <property type="match status" value="1"/>
</dbReference>
<dbReference type="PANTHER" id="PTHR43289:SF34">
    <property type="entry name" value="SERINE_THREONINE-PROTEIN KINASE YBDM-RELATED"/>
    <property type="match status" value="1"/>
</dbReference>
<evidence type="ECO:0000313" key="9">
    <source>
        <dbReference type="EMBL" id="PLW88046.1"/>
    </source>
</evidence>
<evidence type="ECO:0000256" key="3">
    <source>
        <dbReference type="ARBA" id="ARBA00022777"/>
    </source>
</evidence>
<dbReference type="SUPFAM" id="SSF56112">
    <property type="entry name" value="Protein kinase-like (PK-like)"/>
    <property type="match status" value="1"/>
</dbReference>
<dbReference type="GO" id="GO:0005524">
    <property type="term" value="F:ATP binding"/>
    <property type="evidence" value="ECO:0007669"/>
    <property type="project" value="UniProtKB-UniRule"/>
</dbReference>
<dbReference type="Gene3D" id="1.10.510.10">
    <property type="entry name" value="Transferase(Phosphotransferase) domain 1"/>
    <property type="match status" value="1"/>
</dbReference>
<dbReference type="AlphaFoldDB" id="A0AAP8MHJ9"/>
<feature type="transmembrane region" description="Helical" evidence="7">
    <location>
        <begin position="238"/>
        <end position="256"/>
    </location>
</feature>
<dbReference type="InterPro" id="IPR000719">
    <property type="entry name" value="Prot_kinase_dom"/>
</dbReference>
<keyword evidence="4 6" id="KW-0067">ATP-binding</keyword>
<dbReference type="Pfam" id="PF13432">
    <property type="entry name" value="TPR_16"/>
    <property type="match status" value="3"/>
</dbReference>
<dbReference type="Gene3D" id="1.25.40.10">
    <property type="entry name" value="Tetratricopeptide repeat domain"/>
    <property type="match status" value="1"/>
</dbReference>
<evidence type="ECO:0000256" key="5">
    <source>
        <dbReference type="PROSITE-ProRule" id="PRU00339"/>
    </source>
</evidence>
<keyword evidence="2 6" id="KW-0547">Nucleotide-binding</keyword>
<dbReference type="Pfam" id="PF00069">
    <property type="entry name" value="Pkinase"/>
    <property type="match status" value="1"/>
</dbReference>
<dbReference type="InterPro" id="IPR017441">
    <property type="entry name" value="Protein_kinase_ATP_BS"/>
</dbReference>